<evidence type="ECO:0000256" key="2">
    <source>
        <dbReference type="ARBA" id="ARBA00022448"/>
    </source>
</evidence>
<comment type="subcellular location">
    <subcellularLocation>
        <location evidence="1 7">Cell membrane</location>
        <topology evidence="1 7">Multi-pass membrane protein</topology>
    </subcellularLocation>
</comment>
<keyword evidence="6 7" id="KW-0472">Membrane</keyword>
<dbReference type="InterPro" id="IPR051322">
    <property type="entry name" value="AA_ABC_Transporter_Permease"/>
</dbReference>
<dbReference type="OrthoDB" id="9793490at2"/>
<proteinExistence type="inferred from homology"/>
<feature type="domain" description="ABC transmembrane type-1" evidence="8">
    <location>
        <begin position="18"/>
        <end position="212"/>
    </location>
</feature>
<dbReference type="PANTHER" id="PTHR30450">
    <property type="entry name" value="ABC TRANSPORTER PERMEASE"/>
    <property type="match status" value="1"/>
</dbReference>
<evidence type="ECO:0000313" key="10">
    <source>
        <dbReference type="Proteomes" id="UP000244910"/>
    </source>
</evidence>
<dbReference type="PROSITE" id="PS50928">
    <property type="entry name" value="ABC_TM1"/>
    <property type="match status" value="1"/>
</dbReference>
<sequence length="220" mass="23942">MRDIPWQEIINRIMLPACIATLKMLVLGALLGGFFGFIVAMLMYMTRKDGIRPNKTFNTILNALVSVIRSFPFIILMVSIIPLTRLFVGSSIGWQAAIVPLTVAATPFMARMFENSLKEVNPSLVEAAKSFGASDMQIIFKVVIVEALPSLVSGYILSVIQVLNFTAVAGTIGAGGLGASALQYGYQSNNDKVMYSIVLVLVVCVILIQVIGDFVYKKIK</sequence>
<dbReference type="RefSeq" id="WP_032076203.1">
    <property type="nucleotide sequence ID" value="NZ_CP020953.1"/>
</dbReference>
<dbReference type="KEGG" id="cdrk:B9W14_17045"/>
<dbReference type="Pfam" id="PF00528">
    <property type="entry name" value="BPD_transp_1"/>
    <property type="match status" value="1"/>
</dbReference>
<dbReference type="AlphaFoldDB" id="A0A2U8DTL7"/>
<evidence type="ECO:0000313" key="9">
    <source>
        <dbReference type="EMBL" id="AWI06136.1"/>
    </source>
</evidence>
<evidence type="ECO:0000256" key="4">
    <source>
        <dbReference type="ARBA" id="ARBA00022692"/>
    </source>
</evidence>
<dbReference type="Proteomes" id="UP000244910">
    <property type="component" value="Chromosome"/>
</dbReference>
<dbReference type="PANTHER" id="PTHR30450:SF1">
    <property type="entry name" value="D-METHIONINE TRANSPORT SYSTEM PERMEASE PROTEIN METI-RELATED"/>
    <property type="match status" value="1"/>
</dbReference>
<name>A0A2U8DTL7_9CLOT</name>
<keyword evidence="2 7" id="KW-0813">Transport</keyword>
<reference evidence="10" key="1">
    <citation type="submission" date="2017-04" db="EMBL/GenBank/DDBJ databases">
        <authorList>
            <person name="Song Y."/>
            <person name="Cho B.-K."/>
        </authorList>
    </citation>
    <scope>NUCLEOTIDE SEQUENCE [LARGE SCALE GENOMIC DNA]</scope>
    <source>
        <strain evidence="10">SL1</strain>
    </source>
</reference>
<evidence type="ECO:0000256" key="1">
    <source>
        <dbReference type="ARBA" id="ARBA00004651"/>
    </source>
</evidence>
<feature type="transmembrane region" description="Helical" evidence="7">
    <location>
        <begin position="138"/>
        <end position="157"/>
    </location>
</feature>
<gene>
    <name evidence="9" type="ORF">B9W14_17045</name>
</gene>
<dbReference type="InterPro" id="IPR035906">
    <property type="entry name" value="MetI-like_sf"/>
</dbReference>
<evidence type="ECO:0000256" key="7">
    <source>
        <dbReference type="RuleBase" id="RU363032"/>
    </source>
</evidence>
<dbReference type="Gene3D" id="1.10.3720.10">
    <property type="entry name" value="MetI-like"/>
    <property type="match status" value="1"/>
</dbReference>
<keyword evidence="4 7" id="KW-0812">Transmembrane</keyword>
<keyword evidence="3" id="KW-1003">Cell membrane</keyword>
<feature type="transmembrane region" description="Helical" evidence="7">
    <location>
        <begin position="92"/>
        <end position="110"/>
    </location>
</feature>
<accession>A0A2U8DTL7</accession>
<dbReference type="EMBL" id="CP020953">
    <property type="protein sequence ID" value="AWI06136.1"/>
    <property type="molecule type" value="Genomic_DNA"/>
</dbReference>
<evidence type="ECO:0000259" key="8">
    <source>
        <dbReference type="PROSITE" id="PS50928"/>
    </source>
</evidence>
<evidence type="ECO:0000256" key="6">
    <source>
        <dbReference type="ARBA" id="ARBA00023136"/>
    </source>
</evidence>
<comment type="similarity">
    <text evidence="7">Belongs to the binding-protein-dependent transport system permease family.</text>
</comment>
<keyword evidence="5 7" id="KW-1133">Transmembrane helix</keyword>
<organism evidence="9 10">
    <name type="scientific">Clostridium drakei</name>
    <dbReference type="NCBI Taxonomy" id="332101"/>
    <lineage>
        <taxon>Bacteria</taxon>
        <taxon>Bacillati</taxon>
        <taxon>Bacillota</taxon>
        <taxon>Clostridia</taxon>
        <taxon>Eubacteriales</taxon>
        <taxon>Clostridiaceae</taxon>
        <taxon>Clostridium</taxon>
    </lineage>
</organism>
<feature type="transmembrane region" description="Helical" evidence="7">
    <location>
        <begin position="24"/>
        <end position="45"/>
    </location>
</feature>
<feature type="transmembrane region" description="Helical" evidence="7">
    <location>
        <begin position="57"/>
        <end position="80"/>
    </location>
</feature>
<evidence type="ECO:0000256" key="3">
    <source>
        <dbReference type="ARBA" id="ARBA00022475"/>
    </source>
</evidence>
<dbReference type="SUPFAM" id="SSF161098">
    <property type="entry name" value="MetI-like"/>
    <property type="match status" value="1"/>
</dbReference>
<dbReference type="CDD" id="cd06261">
    <property type="entry name" value="TM_PBP2"/>
    <property type="match status" value="1"/>
</dbReference>
<dbReference type="GO" id="GO:0005886">
    <property type="term" value="C:plasma membrane"/>
    <property type="evidence" value="ECO:0007669"/>
    <property type="project" value="UniProtKB-SubCell"/>
</dbReference>
<dbReference type="InterPro" id="IPR000515">
    <property type="entry name" value="MetI-like"/>
</dbReference>
<evidence type="ECO:0000256" key="5">
    <source>
        <dbReference type="ARBA" id="ARBA00022989"/>
    </source>
</evidence>
<feature type="transmembrane region" description="Helical" evidence="7">
    <location>
        <begin position="193"/>
        <end position="216"/>
    </location>
</feature>
<protein>
    <submittedName>
        <fullName evidence="9">Methionine ABC transporter permease</fullName>
    </submittedName>
</protein>
<keyword evidence="10" id="KW-1185">Reference proteome</keyword>
<dbReference type="GO" id="GO:0048473">
    <property type="term" value="P:D-methionine transmembrane transport"/>
    <property type="evidence" value="ECO:0007669"/>
    <property type="project" value="TreeGrafter"/>
</dbReference>